<proteinExistence type="predicted"/>
<dbReference type="EMBL" id="CM046124">
    <property type="protein sequence ID" value="KAI8432756.1"/>
    <property type="molecule type" value="Genomic_DNA"/>
</dbReference>
<accession>A0ACC0K8M3</accession>
<organism evidence="1 2">
    <name type="scientific">Choristoneura fumiferana</name>
    <name type="common">Spruce budworm moth</name>
    <name type="synonym">Archips fumiferana</name>
    <dbReference type="NCBI Taxonomy" id="7141"/>
    <lineage>
        <taxon>Eukaryota</taxon>
        <taxon>Metazoa</taxon>
        <taxon>Ecdysozoa</taxon>
        <taxon>Arthropoda</taxon>
        <taxon>Hexapoda</taxon>
        <taxon>Insecta</taxon>
        <taxon>Pterygota</taxon>
        <taxon>Neoptera</taxon>
        <taxon>Endopterygota</taxon>
        <taxon>Lepidoptera</taxon>
        <taxon>Glossata</taxon>
        <taxon>Ditrysia</taxon>
        <taxon>Tortricoidea</taxon>
        <taxon>Tortricidae</taxon>
        <taxon>Tortricinae</taxon>
        <taxon>Choristoneura</taxon>
    </lineage>
</organism>
<gene>
    <name evidence="1" type="ORF">MSG28_013715</name>
</gene>
<dbReference type="Proteomes" id="UP001064048">
    <property type="component" value="Chromosome 24"/>
</dbReference>
<reference evidence="1 2" key="1">
    <citation type="journal article" date="2022" name="Genome Biol. Evol.">
        <title>The Spruce Budworm Genome: Reconstructing the Evolutionary History of Antifreeze Proteins.</title>
        <authorList>
            <person name="Beliveau C."/>
            <person name="Gagne P."/>
            <person name="Picq S."/>
            <person name="Vernygora O."/>
            <person name="Keeling C.I."/>
            <person name="Pinkney K."/>
            <person name="Doucet D."/>
            <person name="Wen F."/>
            <person name="Johnston J.S."/>
            <person name="Maaroufi H."/>
            <person name="Boyle B."/>
            <person name="Laroche J."/>
            <person name="Dewar K."/>
            <person name="Juretic N."/>
            <person name="Blackburn G."/>
            <person name="Nisole A."/>
            <person name="Brunet B."/>
            <person name="Brandao M."/>
            <person name="Lumley L."/>
            <person name="Duan J."/>
            <person name="Quan G."/>
            <person name="Lucarotti C.J."/>
            <person name="Roe A.D."/>
            <person name="Sperling F.A.H."/>
            <person name="Levesque R.C."/>
            <person name="Cusson M."/>
        </authorList>
    </citation>
    <scope>NUCLEOTIDE SEQUENCE [LARGE SCALE GENOMIC DNA]</scope>
    <source>
        <strain evidence="1">Glfc:IPQL:Cfum</strain>
    </source>
</reference>
<sequence>MFVLLLPTYFKYSTMANEAVLKYLVDTNRPYSCADVTVNLRGAFSKSAVQKALDYLSENGKIRCKLYGKQKVYAAVQLENVEEEGDTEDYDAQFKSLSEELLEKTNALKAADMNLKTVLSAPTTESAKAQIEELKKRMEAFETKLKVLSTSSNVISAEEKKIIMNEHGKLLKEYRQRKRISTDIIEAVLEGYPKSKKSLLEELCIETDEMVNFKLMT</sequence>
<name>A0ACC0K8M3_CHOFU</name>
<evidence type="ECO:0000313" key="1">
    <source>
        <dbReference type="EMBL" id="KAI8432756.1"/>
    </source>
</evidence>
<keyword evidence="2" id="KW-1185">Reference proteome</keyword>
<protein>
    <submittedName>
        <fullName evidence="1">Uncharacterized protein</fullName>
    </submittedName>
</protein>
<evidence type="ECO:0000313" key="2">
    <source>
        <dbReference type="Proteomes" id="UP001064048"/>
    </source>
</evidence>
<comment type="caution">
    <text evidence="1">The sequence shown here is derived from an EMBL/GenBank/DDBJ whole genome shotgun (WGS) entry which is preliminary data.</text>
</comment>